<dbReference type="AlphaFoldDB" id="A0A0F9P179"/>
<feature type="transmembrane region" description="Helical" evidence="1">
    <location>
        <begin position="260"/>
        <end position="281"/>
    </location>
</feature>
<dbReference type="InterPro" id="IPR037185">
    <property type="entry name" value="EmrE-like"/>
</dbReference>
<keyword evidence="1" id="KW-1133">Transmembrane helix</keyword>
<dbReference type="PANTHER" id="PTHR22911:SF76">
    <property type="entry name" value="EAMA DOMAIN-CONTAINING PROTEIN"/>
    <property type="match status" value="1"/>
</dbReference>
<gene>
    <name evidence="3" type="ORF">LCGC14_0883190</name>
</gene>
<dbReference type="EMBL" id="LAZR01002790">
    <property type="protein sequence ID" value="KKN25585.1"/>
    <property type="molecule type" value="Genomic_DNA"/>
</dbReference>
<feature type="domain" description="EamA" evidence="2">
    <location>
        <begin position="6"/>
        <end position="138"/>
    </location>
</feature>
<keyword evidence="1" id="KW-0472">Membrane</keyword>
<proteinExistence type="predicted"/>
<feature type="transmembrane region" description="Helical" evidence="1">
    <location>
        <begin position="122"/>
        <end position="141"/>
    </location>
</feature>
<dbReference type="PANTHER" id="PTHR22911">
    <property type="entry name" value="ACYL-MALONYL CONDENSING ENZYME-RELATED"/>
    <property type="match status" value="1"/>
</dbReference>
<feature type="transmembrane region" description="Helical" evidence="1">
    <location>
        <begin position="153"/>
        <end position="169"/>
    </location>
</feature>
<evidence type="ECO:0000256" key="1">
    <source>
        <dbReference type="SAM" id="Phobius"/>
    </source>
</evidence>
<sequence length="289" mass="30200">MTDQVRGLLLTVLGVLFVVPDSLFVRLIDAPALTIAFWRLTLAGGMIGIGVLLTQGVDPFRAVLRTGRYGVVYMVGTGASGVLFVLAVSLTSVANVVFILASLPVFATIFSRIFLAEPISKRMVITITVVMCGIAIIAYGSAQTDQASVTGDLLAVAVSALFAAGLTAARRAKAVSMVPGVAMAYLVVAAVIAPFANPMNVAPLQAPLILLHGTVIVCSSVFLALGPRYITSAEVGLLVLLESVLAPLLVWAVIGENPGQYALAGGAIVILALFVSNIIFLRRRRPIRS</sequence>
<protein>
    <recommendedName>
        <fullName evidence="2">EamA domain-containing protein</fullName>
    </recommendedName>
</protein>
<comment type="caution">
    <text evidence="3">The sequence shown here is derived from an EMBL/GenBank/DDBJ whole genome shotgun (WGS) entry which is preliminary data.</text>
</comment>
<keyword evidence="1" id="KW-0812">Transmembrane</keyword>
<dbReference type="SUPFAM" id="SSF103481">
    <property type="entry name" value="Multidrug resistance efflux transporter EmrE"/>
    <property type="match status" value="2"/>
</dbReference>
<dbReference type="Pfam" id="PF00892">
    <property type="entry name" value="EamA"/>
    <property type="match status" value="2"/>
</dbReference>
<feature type="transmembrane region" description="Helical" evidence="1">
    <location>
        <begin position="208"/>
        <end position="225"/>
    </location>
</feature>
<feature type="transmembrane region" description="Helical" evidence="1">
    <location>
        <begin position="37"/>
        <end position="57"/>
    </location>
</feature>
<reference evidence="3" key="1">
    <citation type="journal article" date="2015" name="Nature">
        <title>Complex archaea that bridge the gap between prokaryotes and eukaryotes.</title>
        <authorList>
            <person name="Spang A."/>
            <person name="Saw J.H."/>
            <person name="Jorgensen S.L."/>
            <person name="Zaremba-Niedzwiedzka K."/>
            <person name="Martijn J."/>
            <person name="Lind A.E."/>
            <person name="van Eijk R."/>
            <person name="Schleper C."/>
            <person name="Guy L."/>
            <person name="Ettema T.J."/>
        </authorList>
    </citation>
    <scope>NUCLEOTIDE SEQUENCE</scope>
</reference>
<feature type="transmembrane region" description="Helical" evidence="1">
    <location>
        <begin position="176"/>
        <end position="196"/>
    </location>
</feature>
<organism evidence="3">
    <name type="scientific">marine sediment metagenome</name>
    <dbReference type="NCBI Taxonomy" id="412755"/>
    <lineage>
        <taxon>unclassified sequences</taxon>
        <taxon>metagenomes</taxon>
        <taxon>ecological metagenomes</taxon>
    </lineage>
</organism>
<feature type="domain" description="EamA" evidence="2">
    <location>
        <begin position="150"/>
        <end position="277"/>
    </location>
</feature>
<feature type="transmembrane region" description="Helical" evidence="1">
    <location>
        <begin position="237"/>
        <end position="254"/>
    </location>
</feature>
<name>A0A0F9P179_9ZZZZ</name>
<feature type="transmembrane region" description="Helical" evidence="1">
    <location>
        <begin position="69"/>
        <end position="90"/>
    </location>
</feature>
<evidence type="ECO:0000313" key="3">
    <source>
        <dbReference type="EMBL" id="KKN25585.1"/>
    </source>
</evidence>
<dbReference type="InterPro" id="IPR000620">
    <property type="entry name" value="EamA_dom"/>
</dbReference>
<accession>A0A0F9P179</accession>
<feature type="transmembrane region" description="Helical" evidence="1">
    <location>
        <begin position="96"/>
        <end position="115"/>
    </location>
</feature>
<evidence type="ECO:0000259" key="2">
    <source>
        <dbReference type="Pfam" id="PF00892"/>
    </source>
</evidence>
<dbReference type="GO" id="GO:0016020">
    <property type="term" value="C:membrane"/>
    <property type="evidence" value="ECO:0007669"/>
    <property type="project" value="InterPro"/>
</dbReference>